<comment type="caution">
    <text evidence="3">The sequence shown here is derived from an EMBL/GenBank/DDBJ whole genome shotgun (WGS) entry which is preliminary data.</text>
</comment>
<gene>
    <name evidence="3" type="ORF">WJX72_000273</name>
</gene>
<evidence type="ECO:0000259" key="2">
    <source>
        <dbReference type="PROSITE" id="PS51163"/>
    </source>
</evidence>
<name>A0AAW1QNU0_9CHLO</name>
<dbReference type="Proteomes" id="UP001489004">
    <property type="component" value="Unassembled WGS sequence"/>
</dbReference>
<dbReference type="PROSITE" id="PS51163">
    <property type="entry name" value="YRDC"/>
    <property type="match status" value="1"/>
</dbReference>
<dbReference type="GO" id="GO:0003725">
    <property type="term" value="F:double-stranded RNA binding"/>
    <property type="evidence" value="ECO:0007669"/>
    <property type="project" value="InterPro"/>
</dbReference>
<dbReference type="InterPro" id="IPR006070">
    <property type="entry name" value="Sua5-like_dom"/>
</dbReference>
<dbReference type="PANTHER" id="PTHR42828:SF3">
    <property type="entry name" value="THREONYLCARBAMOYL-AMP SYNTHASE"/>
    <property type="match status" value="1"/>
</dbReference>
<evidence type="ECO:0000256" key="1">
    <source>
        <dbReference type="ARBA" id="ARBA00015492"/>
    </source>
</evidence>
<organism evidence="3 4">
    <name type="scientific">[Myrmecia] bisecta</name>
    <dbReference type="NCBI Taxonomy" id="41462"/>
    <lineage>
        <taxon>Eukaryota</taxon>
        <taxon>Viridiplantae</taxon>
        <taxon>Chlorophyta</taxon>
        <taxon>core chlorophytes</taxon>
        <taxon>Trebouxiophyceae</taxon>
        <taxon>Trebouxiales</taxon>
        <taxon>Trebouxiaceae</taxon>
        <taxon>Myrmecia</taxon>
    </lineage>
</organism>
<dbReference type="Gene3D" id="3.90.870.10">
    <property type="entry name" value="DHBP synthase"/>
    <property type="match status" value="1"/>
</dbReference>
<protein>
    <recommendedName>
        <fullName evidence="1">Threonylcarbamoyl-AMP synthase</fullName>
    </recommendedName>
</protein>
<dbReference type="EMBL" id="JALJOR010000002">
    <property type="protein sequence ID" value="KAK9823103.1"/>
    <property type="molecule type" value="Genomic_DNA"/>
</dbReference>
<reference evidence="3 4" key="1">
    <citation type="journal article" date="2024" name="Nat. Commun.">
        <title>Phylogenomics reveals the evolutionary origins of lichenization in chlorophyte algae.</title>
        <authorList>
            <person name="Puginier C."/>
            <person name="Libourel C."/>
            <person name="Otte J."/>
            <person name="Skaloud P."/>
            <person name="Haon M."/>
            <person name="Grisel S."/>
            <person name="Petersen M."/>
            <person name="Berrin J.G."/>
            <person name="Delaux P.M."/>
            <person name="Dal Grande F."/>
            <person name="Keller J."/>
        </authorList>
    </citation>
    <scope>NUCLEOTIDE SEQUENCE [LARGE SCALE GENOMIC DNA]</scope>
    <source>
        <strain evidence="3 4">SAG 2043</strain>
    </source>
</reference>
<dbReference type="AlphaFoldDB" id="A0AAW1QNU0"/>
<proteinExistence type="predicted"/>
<evidence type="ECO:0000313" key="3">
    <source>
        <dbReference type="EMBL" id="KAK9823103.1"/>
    </source>
</evidence>
<sequence>MADCCLKTTLLPSKSAKRQKFGSSGSSKTAFISVKGDASDTWRLDAVVDLIKAGGVGIIPTDTYPALVCDIDDKRAVEKLYTIKEMSPSKPLSILCRNFQDINTYTLGFPASNAPGRRDMFRLARQALPGPYTFILLASKQLPKQCVDYLTGKSKTRRSVGVRLPADDICQALLSQLDRPLLCSSMYVDQESPLRLADAAVLADQYAGRGIDFVVDSGQRMAEGSTIIDLTGPEPQLLRQGKGDASMFLDVMAMA</sequence>
<dbReference type="InterPro" id="IPR052532">
    <property type="entry name" value="SUA5_domain"/>
</dbReference>
<keyword evidence="4" id="KW-1185">Reference proteome</keyword>
<dbReference type="InterPro" id="IPR017945">
    <property type="entry name" value="DHBP_synth_RibB-like_a/b_dom"/>
</dbReference>
<accession>A0AAW1QNU0</accession>
<feature type="domain" description="YrdC-like" evidence="2">
    <location>
        <begin position="41"/>
        <end position="243"/>
    </location>
</feature>
<evidence type="ECO:0000313" key="4">
    <source>
        <dbReference type="Proteomes" id="UP001489004"/>
    </source>
</evidence>
<dbReference type="NCBIfam" id="TIGR00057">
    <property type="entry name" value="L-threonylcarbamoyladenylate synthase"/>
    <property type="match status" value="1"/>
</dbReference>
<dbReference type="PANTHER" id="PTHR42828">
    <property type="entry name" value="DHBP SYNTHASE RIBB-LIKE ALPHA/BETA DOMAIN-CONTAINING PROTEIN"/>
    <property type="match status" value="1"/>
</dbReference>
<dbReference type="Pfam" id="PF01300">
    <property type="entry name" value="Sua5_yciO_yrdC"/>
    <property type="match status" value="1"/>
</dbReference>
<dbReference type="SUPFAM" id="SSF55821">
    <property type="entry name" value="YrdC/RibB"/>
    <property type="match status" value="1"/>
</dbReference>